<dbReference type="FunCoup" id="A0A165KBH9">
    <property type="interactions" value="187"/>
</dbReference>
<dbReference type="InParanoid" id="A0A165KBH9"/>
<evidence type="ECO:0000256" key="4">
    <source>
        <dbReference type="ARBA" id="ARBA00022705"/>
    </source>
</evidence>
<accession>A0A165KBH9</accession>
<dbReference type="STRING" id="1353952.A0A165KBH9"/>
<dbReference type="PANTHER" id="PTHR22768:SF0">
    <property type="entry name" value="DNA REPLICATION COMPLEX GINS PROTEIN PSF3"/>
    <property type="match status" value="1"/>
</dbReference>
<evidence type="ECO:0000256" key="1">
    <source>
        <dbReference type="ARBA" id="ARBA00004123"/>
    </source>
</evidence>
<evidence type="ECO:0000313" key="10">
    <source>
        <dbReference type="Proteomes" id="UP000076842"/>
    </source>
</evidence>
<keyword evidence="4 6" id="KW-0235">DNA replication</keyword>
<dbReference type="InterPro" id="IPR055221">
    <property type="entry name" value="PSF3_N"/>
</dbReference>
<evidence type="ECO:0000256" key="2">
    <source>
        <dbReference type="ARBA" id="ARBA00006343"/>
    </source>
</evidence>
<dbReference type="CDD" id="cd21693">
    <property type="entry name" value="GINS_B_Psf3"/>
    <property type="match status" value="1"/>
</dbReference>
<dbReference type="OrthoDB" id="10251744at2759"/>
<evidence type="ECO:0000256" key="6">
    <source>
        <dbReference type="RuleBase" id="RU367161"/>
    </source>
</evidence>
<dbReference type="Gene3D" id="1.20.58.2050">
    <property type="match status" value="1"/>
</dbReference>
<reference evidence="9 10" key="1">
    <citation type="journal article" date="2016" name="Mol. Biol. Evol.">
        <title>Comparative Genomics of Early-Diverging Mushroom-Forming Fungi Provides Insights into the Origins of Lignocellulose Decay Capabilities.</title>
        <authorList>
            <person name="Nagy L.G."/>
            <person name="Riley R."/>
            <person name="Tritt A."/>
            <person name="Adam C."/>
            <person name="Daum C."/>
            <person name="Floudas D."/>
            <person name="Sun H."/>
            <person name="Yadav J.S."/>
            <person name="Pangilinan J."/>
            <person name="Larsson K.H."/>
            <person name="Matsuura K."/>
            <person name="Barry K."/>
            <person name="Labutti K."/>
            <person name="Kuo R."/>
            <person name="Ohm R.A."/>
            <person name="Bhattacharya S.S."/>
            <person name="Shirouzu T."/>
            <person name="Yoshinaga Y."/>
            <person name="Martin F.M."/>
            <person name="Grigoriev I.V."/>
            <person name="Hibbett D.S."/>
        </authorList>
    </citation>
    <scope>NUCLEOTIDE SEQUENCE [LARGE SCALE GENOMIC DNA]</scope>
    <source>
        <strain evidence="9 10">HHB12733</strain>
    </source>
</reference>
<dbReference type="CDD" id="cd11713">
    <property type="entry name" value="GINS_A_psf3"/>
    <property type="match status" value="1"/>
</dbReference>
<dbReference type="AlphaFoldDB" id="A0A165KBH9"/>
<evidence type="ECO:0000313" key="9">
    <source>
        <dbReference type="EMBL" id="KZT62924.1"/>
    </source>
</evidence>
<name>A0A165KBH9_9BASI</name>
<dbReference type="InterPro" id="IPR010492">
    <property type="entry name" value="GINS_Psf3"/>
</dbReference>
<dbReference type="PANTHER" id="PTHR22768">
    <property type="entry name" value="DNA REPLICATION COMPLEX GINS PROTEIN PSF3"/>
    <property type="match status" value="1"/>
</dbReference>
<evidence type="ECO:0000259" key="7">
    <source>
        <dbReference type="Pfam" id="PF05916"/>
    </source>
</evidence>
<dbReference type="SUPFAM" id="SSF160059">
    <property type="entry name" value="PriA/YqbF domain"/>
    <property type="match status" value="1"/>
</dbReference>
<dbReference type="GO" id="GO:1902975">
    <property type="term" value="P:mitotic DNA replication initiation"/>
    <property type="evidence" value="ECO:0007669"/>
    <property type="project" value="TreeGrafter"/>
</dbReference>
<dbReference type="InterPro" id="IPR021151">
    <property type="entry name" value="GINS_A"/>
</dbReference>
<dbReference type="Proteomes" id="UP000076842">
    <property type="component" value="Unassembled WGS sequence"/>
</dbReference>
<dbReference type="InterPro" id="IPR036224">
    <property type="entry name" value="GINS_bundle-like_dom_sf"/>
</dbReference>
<comment type="function">
    <text evidence="6">The GINS complex plays an essential role in the initiation of DNA replication.</text>
</comment>
<proteinExistence type="inferred from homology"/>
<feature type="domain" description="GINS subunit" evidence="7">
    <location>
        <begin position="73"/>
        <end position="183"/>
    </location>
</feature>
<comment type="subunit">
    <text evidence="6">Component of the GINS complex.</text>
</comment>
<gene>
    <name evidence="9" type="ORF">CALCODRAFT_513813</name>
</gene>
<dbReference type="Pfam" id="PF22466">
    <property type="entry name" value="PSF3_N"/>
    <property type="match status" value="1"/>
</dbReference>
<comment type="similarity">
    <text evidence="2 6">Belongs to the GINS3/PSF3 family.</text>
</comment>
<dbReference type="EMBL" id="KV423914">
    <property type="protein sequence ID" value="KZT62924.1"/>
    <property type="molecule type" value="Genomic_DNA"/>
</dbReference>
<keyword evidence="5 6" id="KW-0539">Nucleus</keyword>
<feature type="domain" description="DNA replication complex GINS protein PSF3 N-terminal" evidence="8">
    <location>
        <begin position="9"/>
        <end position="57"/>
    </location>
</feature>
<evidence type="ECO:0000256" key="3">
    <source>
        <dbReference type="ARBA" id="ARBA00015140"/>
    </source>
</evidence>
<dbReference type="Pfam" id="PF05916">
    <property type="entry name" value="Sld5"/>
    <property type="match status" value="1"/>
</dbReference>
<dbReference type="GO" id="GO:0000811">
    <property type="term" value="C:GINS complex"/>
    <property type="evidence" value="ECO:0007669"/>
    <property type="project" value="UniProtKB-UniRule"/>
</dbReference>
<dbReference type="SUPFAM" id="SSF158573">
    <property type="entry name" value="GINS helical bundle-like"/>
    <property type="match status" value="1"/>
</dbReference>
<organism evidence="9 10">
    <name type="scientific">Calocera cornea HHB12733</name>
    <dbReference type="NCBI Taxonomy" id="1353952"/>
    <lineage>
        <taxon>Eukaryota</taxon>
        <taxon>Fungi</taxon>
        <taxon>Dikarya</taxon>
        <taxon>Basidiomycota</taxon>
        <taxon>Agaricomycotina</taxon>
        <taxon>Dacrymycetes</taxon>
        <taxon>Dacrymycetales</taxon>
        <taxon>Dacrymycetaceae</taxon>
        <taxon>Calocera</taxon>
    </lineage>
</organism>
<evidence type="ECO:0000259" key="8">
    <source>
        <dbReference type="Pfam" id="PF22466"/>
    </source>
</evidence>
<keyword evidence="10" id="KW-1185">Reference proteome</keyword>
<evidence type="ECO:0000256" key="5">
    <source>
        <dbReference type="ARBA" id="ARBA00023242"/>
    </source>
</evidence>
<protein>
    <recommendedName>
        <fullName evidence="3 6">DNA replication complex GINS protein PSF3</fullName>
    </recommendedName>
</protein>
<sequence>MDADYWSFESCLAEQARLPCTLKLDVEGHGHLLGANESDLHVGAKVSIPMWLAPTLILNDWLDFNIPPPFMQRVKRALNANARSVRLSTLVGNGGEWYGFGKLVADVLEESQAKELQAVLLTTFKERFVDLMDQAQHFGGIPSSAGADSMGDTGADFREGLEMTERELFLLAQESAKAVRLWYESTDRKEH</sequence>
<comment type="subcellular location">
    <subcellularLocation>
        <location evidence="1 6">Nucleus</location>
    </subcellularLocation>
</comment>
<dbReference type="InterPro" id="IPR038437">
    <property type="entry name" value="GINS_Psf3_sf"/>
</dbReference>